<accession>A0A9N9H8A2</accession>
<dbReference type="Proteomes" id="UP000789342">
    <property type="component" value="Unassembled WGS sequence"/>
</dbReference>
<dbReference type="Pfam" id="PF12171">
    <property type="entry name" value="zf-C2H2_jaz"/>
    <property type="match status" value="1"/>
</dbReference>
<dbReference type="InterPro" id="IPR022755">
    <property type="entry name" value="Znf_C2H2_jaz"/>
</dbReference>
<dbReference type="SUPFAM" id="SSF57667">
    <property type="entry name" value="beta-beta-alpha zinc fingers"/>
    <property type="match status" value="1"/>
</dbReference>
<dbReference type="Gene3D" id="3.30.160.60">
    <property type="entry name" value="Classic Zinc Finger"/>
    <property type="match status" value="1"/>
</dbReference>
<proteinExistence type="predicted"/>
<evidence type="ECO:0000256" key="3">
    <source>
        <dbReference type="ARBA" id="ARBA00022833"/>
    </source>
</evidence>
<organism evidence="6 7">
    <name type="scientific">Acaulospora morrowiae</name>
    <dbReference type="NCBI Taxonomy" id="94023"/>
    <lineage>
        <taxon>Eukaryota</taxon>
        <taxon>Fungi</taxon>
        <taxon>Fungi incertae sedis</taxon>
        <taxon>Mucoromycota</taxon>
        <taxon>Glomeromycotina</taxon>
        <taxon>Glomeromycetes</taxon>
        <taxon>Diversisporales</taxon>
        <taxon>Acaulosporaceae</taxon>
        <taxon>Acaulospora</taxon>
    </lineage>
</organism>
<dbReference type="InterPro" id="IPR013087">
    <property type="entry name" value="Znf_C2H2_type"/>
</dbReference>
<comment type="caution">
    <text evidence="6">The sequence shown here is derived from an EMBL/GenBank/DDBJ whole genome shotgun (WGS) entry which is preliminary data.</text>
</comment>
<gene>
    <name evidence="6" type="ORF">AMORRO_LOCUS10193</name>
</gene>
<sequence length="98" mass="10997">MSNQIIYKLHYTNSLGKTFYIDDQGGVYDIDDVNCPVLIGHLTDIGLMNSIGLLILDSYHVEVVTSSPIKRHVCIFCEKTFQSPSALRTHKNSHTGEK</sequence>
<keyword evidence="1" id="KW-0479">Metal-binding</keyword>
<dbReference type="GO" id="GO:0008270">
    <property type="term" value="F:zinc ion binding"/>
    <property type="evidence" value="ECO:0007669"/>
    <property type="project" value="UniProtKB-KW"/>
</dbReference>
<dbReference type="PROSITE" id="PS50157">
    <property type="entry name" value="ZINC_FINGER_C2H2_2"/>
    <property type="match status" value="1"/>
</dbReference>
<dbReference type="EMBL" id="CAJVPV010010918">
    <property type="protein sequence ID" value="CAG8656052.1"/>
    <property type="molecule type" value="Genomic_DNA"/>
</dbReference>
<dbReference type="InterPro" id="IPR036236">
    <property type="entry name" value="Znf_C2H2_sf"/>
</dbReference>
<protein>
    <submittedName>
        <fullName evidence="6">6842_t:CDS:1</fullName>
    </submittedName>
</protein>
<feature type="non-terminal residue" evidence="6">
    <location>
        <position position="98"/>
    </location>
</feature>
<keyword evidence="7" id="KW-1185">Reference proteome</keyword>
<reference evidence="6" key="1">
    <citation type="submission" date="2021-06" db="EMBL/GenBank/DDBJ databases">
        <authorList>
            <person name="Kallberg Y."/>
            <person name="Tangrot J."/>
            <person name="Rosling A."/>
        </authorList>
    </citation>
    <scope>NUCLEOTIDE SEQUENCE</scope>
    <source>
        <strain evidence="6">CL551</strain>
    </source>
</reference>
<evidence type="ECO:0000256" key="2">
    <source>
        <dbReference type="ARBA" id="ARBA00022771"/>
    </source>
</evidence>
<evidence type="ECO:0000259" key="5">
    <source>
        <dbReference type="PROSITE" id="PS50157"/>
    </source>
</evidence>
<evidence type="ECO:0000256" key="4">
    <source>
        <dbReference type="PROSITE-ProRule" id="PRU00042"/>
    </source>
</evidence>
<evidence type="ECO:0000313" key="7">
    <source>
        <dbReference type="Proteomes" id="UP000789342"/>
    </source>
</evidence>
<dbReference type="SMART" id="SM00355">
    <property type="entry name" value="ZnF_C2H2"/>
    <property type="match status" value="1"/>
</dbReference>
<name>A0A9N9H8A2_9GLOM</name>
<keyword evidence="3" id="KW-0862">Zinc</keyword>
<keyword evidence="2 4" id="KW-0863">Zinc-finger</keyword>
<dbReference type="PROSITE" id="PS00028">
    <property type="entry name" value="ZINC_FINGER_C2H2_1"/>
    <property type="match status" value="1"/>
</dbReference>
<feature type="domain" description="C2H2-type" evidence="5">
    <location>
        <begin position="72"/>
        <end position="98"/>
    </location>
</feature>
<evidence type="ECO:0000313" key="6">
    <source>
        <dbReference type="EMBL" id="CAG8656052.1"/>
    </source>
</evidence>
<dbReference type="AlphaFoldDB" id="A0A9N9H8A2"/>
<evidence type="ECO:0000256" key="1">
    <source>
        <dbReference type="ARBA" id="ARBA00022723"/>
    </source>
</evidence>